<sequence length="191" mass="20684">MLTQRIAQQSLRRLAASQPGLASQSMAFKKSAAPALIMGSSLQARPVTTQPIKPSDSYEILVAQRKNRPSSPHLAIYKWQIPWILSITNRITGSVLSGAFYIFGSAYLVAPLFGWHLDSASMAAAFGAWPVAAKVLTKFAFSVPFTFHSFNGIRHFVWDSGKAFKNATVIKTGWAVMGLTGVSSLALALLL</sequence>
<dbReference type="InterPro" id="IPR018495">
    <property type="entry name" value="Succ_DH_cyt_bsu_CS"/>
</dbReference>
<dbReference type="AlphaFoldDB" id="A0A7D8YZG1"/>
<dbReference type="InterPro" id="IPR014314">
    <property type="entry name" value="Succ_DH_cytb556"/>
</dbReference>
<evidence type="ECO:0000256" key="5">
    <source>
        <dbReference type="ARBA" id="ARBA00022989"/>
    </source>
</evidence>
<dbReference type="PANTHER" id="PTHR10978">
    <property type="entry name" value="SUCCINATE DEHYDROGENASE CYTOCHROME B560 SUBUNIT"/>
    <property type="match status" value="1"/>
</dbReference>
<comment type="subcellular location">
    <subcellularLocation>
        <location evidence="1">Membrane</location>
        <topology evidence="1">Multi-pass membrane protein</topology>
    </subcellularLocation>
</comment>
<keyword evidence="3 8" id="KW-0812">Transmembrane</keyword>
<keyword evidence="7 8" id="KW-0472">Membrane</keyword>
<dbReference type="GO" id="GO:0046872">
    <property type="term" value="F:metal ion binding"/>
    <property type="evidence" value="ECO:0007669"/>
    <property type="project" value="UniProtKB-KW"/>
</dbReference>
<evidence type="ECO:0000256" key="4">
    <source>
        <dbReference type="ARBA" id="ARBA00022723"/>
    </source>
</evidence>
<dbReference type="PROSITE" id="PS01001">
    <property type="entry name" value="SDH_CYT_2"/>
    <property type="match status" value="1"/>
</dbReference>
<accession>A0A7D8YZG1</accession>
<feature type="transmembrane region" description="Helical" evidence="8">
    <location>
        <begin position="123"/>
        <end position="147"/>
    </location>
</feature>
<evidence type="ECO:0000256" key="2">
    <source>
        <dbReference type="ARBA" id="ARBA00022617"/>
    </source>
</evidence>
<keyword evidence="2" id="KW-0349">Heme</keyword>
<evidence type="ECO:0000256" key="8">
    <source>
        <dbReference type="SAM" id="Phobius"/>
    </source>
</evidence>
<dbReference type="Proteomes" id="UP000481288">
    <property type="component" value="Unassembled WGS sequence"/>
</dbReference>
<dbReference type="OrthoDB" id="588261at2759"/>
<dbReference type="GO" id="GO:0006099">
    <property type="term" value="P:tricarboxylic acid cycle"/>
    <property type="evidence" value="ECO:0007669"/>
    <property type="project" value="InterPro"/>
</dbReference>
<keyword evidence="10" id="KW-1185">Reference proteome</keyword>
<keyword evidence="5 8" id="KW-1133">Transmembrane helix</keyword>
<dbReference type="GO" id="GO:0016020">
    <property type="term" value="C:membrane"/>
    <property type="evidence" value="ECO:0007669"/>
    <property type="project" value="UniProtKB-SubCell"/>
</dbReference>
<proteinExistence type="predicted"/>
<evidence type="ECO:0000256" key="3">
    <source>
        <dbReference type="ARBA" id="ARBA00022692"/>
    </source>
</evidence>
<dbReference type="CDD" id="cd03499">
    <property type="entry name" value="SQR_TypeC_SdhC"/>
    <property type="match status" value="1"/>
</dbReference>
<evidence type="ECO:0000256" key="1">
    <source>
        <dbReference type="ARBA" id="ARBA00004141"/>
    </source>
</evidence>
<dbReference type="PANTHER" id="PTHR10978:SF5">
    <property type="entry name" value="SUCCINATE DEHYDROGENASE CYTOCHROME B560 SUBUNIT, MITOCHONDRIAL"/>
    <property type="match status" value="1"/>
</dbReference>
<gene>
    <name evidence="9" type="primary">sdh3</name>
    <name evidence="9" type="ORF">LCER1_G006756</name>
</gene>
<dbReference type="SUPFAM" id="SSF81343">
    <property type="entry name" value="Fumarate reductase respiratory complex transmembrane subunits"/>
    <property type="match status" value="1"/>
</dbReference>
<dbReference type="InterPro" id="IPR034804">
    <property type="entry name" value="SQR/QFR_C/D"/>
</dbReference>
<dbReference type="GO" id="GO:0009055">
    <property type="term" value="F:electron transfer activity"/>
    <property type="evidence" value="ECO:0007669"/>
    <property type="project" value="InterPro"/>
</dbReference>
<keyword evidence="4" id="KW-0479">Metal-binding</keyword>
<dbReference type="EMBL" id="QGMG01000812">
    <property type="protein sequence ID" value="TVY51457.1"/>
    <property type="molecule type" value="Genomic_DNA"/>
</dbReference>
<name>A0A7D8YZG1_9HELO</name>
<dbReference type="GO" id="GO:0005739">
    <property type="term" value="C:mitochondrion"/>
    <property type="evidence" value="ECO:0007669"/>
    <property type="project" value="GOC"/>
</dbReference>
<dbReference type="NCBIfam" id="TIGR02970">
    <property type="entry name" value="succ_dehyd_cytB"/>
    <property type="match status" value="1"/>
</dbReference>
<protein>
    <submittedName>
        <fullName evidence="9">Succinate dehydrogenase cytochrome B subunit, mitochondrial</fullName>
    </submittedName>
</protein>
<reference evidence="9 10" key="1">
    <citation type="submission" date="2018-05" db="EMBL/GenBank/DDBJ databases">
        <title>Whole genome sequencing for identification of molecular markers to develop diagnostic detection tools for the regulated plant pathogen Lachnellula willkommii.</title>
        <authorList>
            <person name="Giroux E."/>
            <person name="Bilodeau G."/>
        </authorList>
    </citation>
    <scope>NUCLEOTIDE SEQUENCE [LARGE SCALE GENOMIC DNA]</scope>
    <source>
        <strain evidence="9 10">CBS 625.97</strain>
    </source>
</reference>
<evidence type="ECO:0000256" key="6">
    <source>
        <dbReference type="ARBA" id="ARBA00023004"/>
    </source>
</evidence>
<organism evidence="9 10">
    <name type="scientific">Lachnellula cervina</name>
    <dbReference type="NCBI Taxonomy" id="1316786"/>
    <lineage>
        <taxon>Eukaryota</taxon>
        <taxon>Fungi</taxon>
        <taxon>Dikarya</taxon>
        <taxon>Ascomycota</taxon>
        <taxon>Pezizomycotina</taxon>
        <taxon>Leotiomycetes</taxon>
        <taxon>Helotiales</taxon>
        <taxon>Lachnaceae</taxon>
        <taxon>Lachnellula</taxon>
    </lineage>
</organism>
<comment type="caution">
    <text evidence="9">The sequence shown here is derived from an EMBL/GenBank/DDBJ whole genome shotgun (WGS) entry which is preliminary data.</text>
</comment>
<evidence type="ECO:0000313" key="10">
    <source>
        <dbReference type="Proteomes" id="UP000481288"/>
    </source>
</evidence>
<dbReference type="Pfam" id="PF01127">
    <property type="entry name" value="Sdh_cyt"/>
    <property type="match status" value="1"/>
</dbReference>
<feature type="transmembrane region" description="Helical" evidence="8">
    <location>
        <begin position="95"/>
        <end position="117"/>
    </location>
</feature>
<dbReference type="InterPro" id="IPR000701">
    <property type="entry name" value="SuccDH_FuR_B_TM-su"/>
</dbReference>
<keyword evidence="6" id="KW-0408">Iron</keyword>
<evidence type="ECO:0000313" key="9">
    <source>
        <dbReference type="EMBL" id="TVY51457.1"/>
    </source>
</evidence>
<feature type="transmembrane region" description="Helical" evidence="8">
    <location>
        <begin position="168"/>
        <end position="190"/>
    </location>
</feature>
<dbReference type="Gene3D" id="1.20.1300.10">
    <property type="entry name" value="Fumarate reductase/succinate dehydrogenase, transmembrane subunit"/>
    <property type="match status" value="1"/>
</dbReference>
<evidence type="ECO:0000256" key="7">
    <source>
        <dbReference type="ARBA" id="ARBA00023136"/>
    </source>
</evidence>
<dbReference type="GO" id="GO:0006121">
    <property type="term" value="P:mitochondrial electron transport, succinate to ubiquinone"/>
    <property type="evidence" value="ECO:0007669"/>
    <property type="project" value="TreeGrafter"/>
</dbReference>